<accession>A6JGD5</accession>
<dbReference type="EMBL" id="CH473985">
    <property type="protein sequence ID" value="EDL94791.1"/>
    <property type="molecule type" value="Genomic_DNA"/>
</dbReference>
<dbReference type="Proteomes" id="UP000234681">
    <property type="component" value="Chromosome 13"/>
</dbReference>
<sequence length="40" mass="4025">MGTEAGQGRQGAHPRECLQGTSPGILLVTTSRPPPALAPA</sequence>
<feature type="region of interest" description="Disordered" evidence="1">
    <location>
        <begin position="1"/>
        <end position="40"/>
    </location>
</feature>
<gene>
    <name evidence="2" type="ORF">rCG_20261</name>
</gene>
<proteinExistence type="predicted"/>
<protein>
    <submittedName>
        <fullName evidence="2">RCG20261</fullName>
    </submittedName>
</protein>
<dbReference type="AlphaFoldDB" id="A6JGD5"/>
<name>A6JGD5_RAT</name>
<evidence type="ECO:0000256" key="1">
    <source>
        <dbReference type="SAM" id="MobiDB-lite"/>
    </source>
</evidence>
<evidence type="ECO:0000313" key="2">
    <source>
        <dbReference type="EMBL" id="EDL94791.1"/>
    </source>
</evidence>
<reference evidence="3" key="1">
    <citation type="submission" date="2005-09" db="EMBL/GenBank/DDBJ databases">
        <authorList>
            <person name="Mural R.J."/>
            <person name="Li P.W."/>
            <person name="Adams M.D."/>
            <person name="Amanatides P.G."/>
            <person name="Baden-Tillson H."/>
            <person name="Barnstead M."/>
            <person name="Chin S.H."/>
            <person name="Dew I."/>
            <person name="Evans C.A."/>
            <person name="Ferriera S."/>
            <person name="Flanigan M."/>
            <person name="Fosler C."/>
            <person name="Glodek A."/>
            <person name="Gu Z."/>
            <person name="Holt R.A."/>
            <person name="Jennings D."/>
            <person name="Kraft C.L."/>
            <person name="Lu F."/>
            <person name="Nguyen T."/>
            <person name="Nusskern D.R."/>
            <person name="Pfannkoch C.M."/>
            <person name="Sitter C."/>
            <person name="Sutton G.G."/>
            <person name="Venter J.C."/>
            <person name="Wang Z."/>
            <person name="Woodage T."/>
            <person name="Zheng X.H."/>
            <person name="Zhong F."/>
        </authorList>
    </citation>
    <scope>NUCLEOTIDE SEQUENCE [LARGE SCALE GENOMIC DNA]</scope>
    <source>
        <strain>BN</strain>
        <strain evidence="3">Sprague-Dawley</strain>
    </source>
</reference>
<organism evidence="2 3">
    <name type="scientific">Rattus norvegicus</name>
    <name type="common">Rat</name>
    <dbReference type="NCBI Taxonomy" id="10116"/>
    <lineage>
        <taxon>Eukaryota</taxon>
        <taxon>Metazoa</taxon>
        <taxon>Chordata</taxon>
        <taxon>Craniata</taxon>
        <taxon>Vertebrata</taxon>
        <taxon>Euteleostomi</taxon>
        <taxon>Mammalia</taxon>
        <taxon>Eutheria</taxon>
        <taxon>Euarchontoglires</taxon>
        <taxon>Glires</taxon>
        <taxon>Rodentia</taxon>
        <taxon>Myomorpha</taxon>
        <taxon>Muroidea</taxon>
        <taxon>Muridae</taxon>
        <taxon>Murinae</taxon>
        <taxon>Rattus</taxon>
    </lineage>
</organism>
<evidence type="ECO:0000313" key="3">
    <source>
        <dbReference type="Proteomes" id="UP000234681"/>
    </source>
</evidence>